<evidence type="ECO:0000256" key="11">
    <source>
        <dbReference type="ARBA" id="ARBA00029939"/>
    </source>
</evidence>
<evidence type="ECO:0000256" key="16">
    <source>
        <dbReference type="SAM" id="MobiDB-lite"/>
    </source>
</evidence>
<evidence type="ECO:0000256" key="10">
    <source>
        <dbReference type="ARBA" id="ARBA00023033"/>
    </source>
</evidence>
<comment type="cofactor">
    <cofactor evidence="1">
        <name>FAD</name>
        <dbReference type="ChEBI" id="CHEBI:57692"/>
    </cofactor>
</comment>
<evidence type="ECO:0000256" key="14">
    <source>
        <dbReference type="ARBA" id="ARBA00032738"/>
    </source>
</evidence>
<protein>
    <recommendedName>
        <fullName evidence="5">L-lysine N6-monooxygenase MbtG</fullName>
        <ecNumber evidence="4">1.14.13.59</ecNumber>
    </recommendedName>
    <alternativeName>
        <fullName evidence="14">Lysine 6-N-hydroxylase</fullName>
    </alternativeName>
    <alternativeName>
        <fullName evidence="13">Lysine N6-hydroxylase</fullName>
    </alternativeName>
    <alternativeName>
        <fullName evidence="11">Lysine-N-oxygenase</fullName>
    </alternativeName>
    <alternativeName>
        <fullName evidence="12">Mycobactin synthase protein G</fullName>
    </alternativeName>
</protein>
<comment type="similarity">
    <text evidence="3">Belongs to the lysine N(6)-hydroxylase/L-ornithine N(5)-oxygenase family.</text>
</comment>
<evidence type="ECO:0000256" key="9">
    <source>
        <dbReference type="ARBA" id="ARBA00023002"/>
    </source>
</evidence>
<reference evidence="17 18" key="1">
    <citation type="submission" date="2015-10" db="EMBL/GenBank/DDBJ databases">
        <title>Draft genome sequence of Streptomyces longwoodensis DSM 41677, type strain for the species Streptomyces longwoodensis.</title>
        <authorList>
            <person name="Ruckert C."/>
            <person name="Winkler A."/>
            <person name="Kalinowski J."/>
            <person name="Kampfer P."/>
            <person name="Glaeser S."/>
        </authorList>
    </citation>
    <scope>NUCLEOTIDE SEQUENCE [LARGE SCALE GENOMIC DNA]</scope>
    <source>
        <strain evidence="17 18">DSM 41677</strain>
    </source>
</reference>
<dbReference type="InterPro" id="IPR036188">
    <property type="entry name" value="FAD/NAD-bd_sf"/>
</dbReference>
<keyword evidence="10" id="KW-0503">Monooxygenase</keyword>
<dbReference type="Proteomes" id="UP000053271">
    <property type="component" value="Unassembled WGS sequence"/>
</dbReference>
<accession>A0A124HS26</accession>
<dbReference type="EC" id="1.14.13.59" evidence="4"/>
<gene>
    <name evidence="17" type="ORF">AQJ30_06605</name>
</gene>
<evidence type="ECO:0000256" key="8">
    <source>
        <dbReference type="ARBA" id="ARBA00022857"/>
    </source>
</evidence>
<evidence type="ECO:0000256" key="3">
    <source>
        <dbReference type="ARBA" id="ARBA00007588"/>
    </source>
</evidence>
<dbReference type="Gene3D" id="3.50.50.60">
    <property type="entry name" value="FAD/NAD(P)-binding domain"/>
    <property type="match status" value="1"/>
</dbReference>
<evidence type="ECO:0000256" key="5">
    <source>
        <dbReference type="ARBA" id="ARBA00016406"/>
    </source>
</evidence>
<evidence type="ECO:0000256" key="13">
    <source>
        <dbReference type="ARBA" id="ARBA00032493"/>
    </source>
</evidence>
<evidence type="ECO:0000256" key="6">
    <source>
        <dbReference type="ARBA" id="ARBA00022630"/>
    </source>
</evidence>
<comment type="catalytic activity">
    <reaction evidence="15">
        <text>L-lysine + NADPH + O2 = N(6)-hydroxy-L-lysine + NADP(+) + H2O</text>
        <dbReference type="Rhea" id="RHEA:23228"/>
        <dbReference type="ChEBI" id="CHEBI:15377"/>
        <dbReference type="ChEBI" id="CHEBI:15379"/>
        <dbReference type="ChEBI" id="CHEBI:32551"/>
        <dbReference type="ChEBI" id="CHEBI:57783"/>
        <dbReference type="ChEBI" id="CHEBI:57820"/>
        <dbReference type="ChEBI" id="CHEBI:58349"/>
        <dbReference type="EC" id="1.14.13.59"/>
    </reaction>
</comment>
<keyword evidence="8" id="KW-0521">NADP</keyword>
<evidence type="ECO:0000256" key="2">
    <source>
        <dbReference type="ARBA" id="ARBA00004924"/>
    </source>
</evidence>
<proteinExistence type="inferred from homology"/>
<evidence type="ECO:0000313" key="18">
    <source>
        <dbReference type="Proteomes" id="UP000053271"/>
    </source>
</evidence>
<keyword evidence="6" id="KW-0285">Flavoprotein</keyword>
<dbReference type="AlphaFoldDB" id="A0A124HS26"/>
<dbReference type="STRING" id="68231.AQJ30_06605"/>
<evidence type="ECO:0000256" key="12">
    <source>
        <dbReference type="ARBA" id="ARBA00031158"/>
    </source>
</evidence>
<comment type="caution">
    <text evidence="17">The sequence shown here is derived from an EMBL/GenBank/DDBJ whole genome shotgun (WGS) entry which is preliminary data.</text>
</comment>
<evidence type="ECO:0000256" key="15">
    <source>
        <dbReference type="ARBA" id="ARBA00048407"/>
    </source>
</evidence>
<keyword evidence="9" id="KW-0560">Oxidoreductase</keyword>
<dbReference type="EMBL" id="LMWS01000008">
    <property type="protein sequence ID" value="KUN40332.1"/>
    <property type="molecule type" value="Genomic_DNA"/>
</dbReference>
<dbReference type="GO" id="GO:0047091">
    <property type="term" value="F:L-lysine 6-monooxygenase (NADPH) activity"/>
    <property type="evidence" value="ECO:0007669"/>
    <property type="project" value="UniProtKB-EC"/>
</dbReference>
<dbReference type="InterPro" id="IPR025700">
    <property type="entry name" value="Lys/Orn_oxygenase"/>
</dbReference>
<feature type="region of interest" description="Disordered" evidence="16">
    <location>
        <begin position="127"/>
        <end position="148"/>
    </location>
</feature>
<dbReference type="PANTHER" id="PTHR42802">
    <property type="entry name" value="MONOOXYGENASE"/>
    <property type="match status" value="1"/>
</dbReference>
<name>A0A124HS26_9ACTN</name>
<dbReference type="PANTHER" id="PTHR42802:SF1">
    <property type="entry name" value="L-ORNITHINE N(5)-MONOOXYGENASE"/>
    <property type="match status" value="1"/>
</dbReference>
<evidence type="ECO:0000256" key="4">
    <source>
        <dbReference type="ARBA" id="ARBA00013076"/>
    </source>
</evidence>
<evidence type="ECO:0000256" key="1">
    <source>
        <dbReference type="ARBA" id="ARBA00001974"/>
    </source>
</evidence>
<keyword evidence="7" id="KW-0274">FAD</keyword>
<evidence type="ECO:0000256" key="7">
    <source>
        <dbReference type="ARBA" id="ARBA00022827"/>
    </source>
</evidence>
<comment type="pathway">
    <text evidence="2">Siderophore biosynthesis.</text>
</comment>
<sequence length="148" mass="15544">MVAATAAPDGTVELRCRHGDSATGSVVRTGAVVLATGYRAVRPPVLEPIAHLIDWDEQGRHRVDLDHRVATRPALTGGLYVQNAELHTHGVGTPDLGLGAHRAAVILNAIAGRTVHPLPARTAWTSFAPPAPAVRQPREGDEAPADAQ</sequence>
<keyword evidence="18" id="KW-1185">Reference proteome</keyword>
<evidence type="ECO:0000313" key="17">
    <source>
        <dbReference type="EMBL" id="KUN40332.1"/>
    </source>
</evidence>
<organism evidence="17 18">
    <name type="scientific">Streptomyces longwoodensis</name>
    <dbReference type="NCBI Taxonomy" id="68231"/>
    <lineage>
        <taxon>Bacteria</taxon>
        <taxon>Bacillati</taxon>
        <taxon>Actinomycetota</taxon>
        <taxon>Actinomycetes</taxon>
        <taxon>Kitasatosporales</taxon>
        <taxon>Streptomycetaceae</taxon>
        <taxon>Streptomyces</taxon>
    </lineage>
</organism>